<protein>
    <submittedName>
        <fullName evidence="1">Unannotated protein</fullName>
    </submittedName>
</protein>
<proteinExistence type="predicted"/>
<dbReference type="AlphaFoldDB" id="A0A6J6G2J3"/>
<sequence length="80" mass="8811">MCSDTRFKLFKAGTIAIEQIEHVLLRAHRAFDAAHRIARKKVVDSVQRLQQLFASIGKALAERGGLRGNIVRAAGHDDGC</sequence>
<evidence type="ECO:0000313" key="1">
    <source>
        <dbReference type="EMBL" id="CAB4595301.1"/>
    </source>
</evidence>
<gene>
    <name evidence="1" type="ORF">UFOPK1762_01583</name>
</gene>
<reference evidence="1" key="1">
    <citation type="submission" date="2020-05" db="EMBL/GenBank/DDBJ databases">
        <authorList>
            <person name="Chiriac C."/>
            <person name="Salcher M."/>
            <person name="Ghai R."/>
            <person name="Kavagutti S V."/>
        </authorList>
    </citation>
    <scope>NUCLEOTIDE SEQUENCE</scope>
</reference>
<accession>A0A6J6G2J3</accession>
<name>A0A6J6G2J3_9ZZZZ</name>
<organism evidence="1">
    <name type="scientific">freshwater metagenome</name>
    <dbReference type="NCBI Taxonomy" id="449393"/>
    <lineage>
        <taxon>unclassified sequences</taxon>
        <taxon>metagenomes</taxon>
        <taxon>ecological metagenomes</taxon>
    </lineage>
</organism>
<dbReference type="EMBL" id="CAEZTY010000079">
    <property type="protein sequence ID" value="CAB4595301.1"/>
    <property type="molecule type" value="Genomic_DNA"/>
</dbReference>